<organism evidence="1 2">
    <name type="scientific">Racocetra persica</name>
    <dbReference type="NCBI Taxonomy" id="160502"/>
    <lineage>
        <taxon>Eukaryota</taxon>
        <taxon>Fungi</taxon>
        <taxon>Fungi incertae sedis</taxon>
        <taxon>Mucoromycota</taxon>
        <taxon>Glomeromycotina</taxon>
        <taxon>Glomeromycetes</taxon>
        <taxon>Diversisporales</taxon>
        <taxon>Gigasporaceae</taxon>
        <taxon>Racocetra</taxon>
    </lineage>
</organism>
<keyword evidence="2" id="KW-1185">Reference proteome</keyword>
<proteinExistence type="predicted"/>
<evidence type="ECO:0000313" key="1">
    <source>
        <dbReference type="EMBL" id="CAG8749065.1"/>
    </source>
</evidence>
<name>A0ACA9QI84_9GLOM</name>
<comment type="caution">
    <text evidence="1">The sequence shown here is derived from an EMBL/GenBank/DDBJ whole genome shotgun (WGS) entry which is preliminary data.</text>
</comment>
<reference evidence="1" key="1">
    <citation type="submission" date="2021-06" db="EMBL/GenBank/DDBJ databases">
        <authorList>
            <person name="Kallberg Y."/>
            <person name="Tangrot J."/>
            <person name="Rosling A."/>
        </authorList>
    </citation>
    <scope>NUCLEOTIDE SEQUENCE</scope>
    <source>
        <strain evidence="1">MA461A</strain>
    </source>
</reference>
<protein>
    <submittedName>
        <fullName evidence="1">23912_t:CDS:1</fullName>
    </submittedName>
</protein>
<sequence length="129" mass="14890">MPYYIECLDVSNLYKQDVVAARIKKAVATHYPKFLAKERPNLLIVDGGKEQVKAAQQVLKALALPVPVIGLVKNEKHRTTKIITSELTELDFGPHERIRNFFTNCQEEVHRYALNFHRKLHRQTALQNI</sequence>
<evidence type="ECO:0000313" key="2">
    <source>
        <dbReference type="Proteomes" id="UP000789920"/>
    </source>
</evidence>
<dbReference type="EMBL" id="CAJVQC010031655">
    <property type="protein sequence ID" value="CAG8749065.1"/>
    <property type="molecule type" value="Genomic_DNA"/>
</dbReference>
<gene>
    <name evidence="1" type="ORF">RPERSI_LOCUS13980</name>
</gene>
<dbReference type="Proteomes" id="UP000789920">
    <property type="component" value="Unassembled WGS sequence"/>
</dbReference>
<accession>A0ACA9QI84</accession>